<dbReference type="SUPFAM" id="SSF53187">
    <property type="entry name" value="Zn-dependent exopeptidases"/>
    <property type="match status" value="1"/>
</dbReference>
<dbReference type="Pfam" id="PF07687">
    <property type="entry name" value="M20_dimer"/>
    <property type="match status" value="1"/>
</dbReference>
<keyword evidence="2" id="KW-0378">Hydrolase</keyword>
<dbReference type="AlphaFoldDB" id="A0A9P1BYN4"/>
<dbReference type="GO" id="GO:0046872">
    <property type="term" value="F:metal ion binding"/>
    <property type="evidence" value="ECO:0007669"/>
    <property type="project" value="UniProtKB-KW"/>
</dbReference>
<dbReference type="Pfam" id="PF01546">
    <property type="entry name" value="Peptidase_M20"/>
    <property type="match status" value="1"/>
</dbReference>
<dbReference type="InterPro" id="IPR002933">
    <property type="entry name" value="Peptidase_M20"/>
</dbReference>
<dbReference type="EMBL" id="CAMXCT030000690">
    <property type="protein sequence ID" value="CAL4769484.1"/>
    <property type="molecule type" value="Genomic_DNA"/>
</dbReference>
<dbReference type="OrthoDB" id="7832001at2759"/>
<accession>A0A9P1BYN4</accession>
<dbReference type="InterPro" id="IPR036264">
    <property type="entry name" value="Bact_exopeptidase_dim_dom"/>
</dbReference>
<dbReference type="InterPro" id="IPR050072">
    <property type="entry name" value="Peptidase_M20A"/>
</dbReference>
<dbReference type="Gene3D" id="3.30.70.360">
    <property type="match status" value="1"/>
</dbReference>
<sequence>MSSGCIEVGACSALLGALFMKGIDYAQEHFDRPGRENSLAKVPLASPATKYMTSPAKHRFREAAPSYSSEAKVSADAKLTAEPADFGRLPGFSKDLDKACYVEVLRKLMDESKFLQNNPRLGIHPQEKRAAQVVIKELEAYSTKAGGPLIVEELEYVPNRSNLKVTYKGTTASTISFVGSHFDVVPAEPEQWSKDPFHLTVEDDNLYGRGTTDCLGHVALLTCFLRELGRTKPKLKRSIVVVFIAAEEGAEKNVGVDKVLEKGKLEEAKNGPVYWVDSADSNPCCGTAGAISWSLKCKGRLFHSGFPNKAINSIEMAQEAMGFLQERFYNDFPPLPEEGLYSFTTGSHMKPTQIECSKGSFNQIPAETTIHGDIRLSPFYEVEDVVEHIEQYIKDLNSELNDLETHNRGPWSKFVLPLNVQVQDGELRKGKVELNWMGNMDTFKLYAGIAVKLESDGHKALVQAFRESNDGVSPFSINGSLPLVKMMQKSGFDIQMCGFGRMSVYHGVNEYCTLSEMAKAYEVLTRLTCLLETVS</sequence>
<dbReference type="InterPro" id="IPR011650">
    <property type="entry name" value="Peptidase_M20_dimer"/>
</dbReference>
<dbReference type="EMBL" id="CAMXCT020000690">
    <property type="protein sequence ID" value="CAL1135547.1"/>
    <property type="molecule type" value="Genomic_DNA"/>
</dbReference>
<keyword evidence="6" id="KW-1185">Reference proteome</keyword>
<dbReference type="GO" id="GO:0016787">
    <property type="term" value="F:hydrolase activity"/>
    <property type="evidence" value="ECO:0007669"/>
    <property type="project" value="UniProtKB-KW"/>
</dbReference>
<evidence type="ECO:0000256" key="1">
    <source>
        <dbReference type="ARBA" id="ARBA00022723"/>
    </source>
</evidence>
<reference evidence="4" key="1">
    <citation type="submission" date="2022-10" db="EMBL/GenBank/DDBJ databases">
        <authorList>
            <person name="Chen Y."/>
            <person name="Dougan E. K."/>
            <person name="Chan C."/>
            <person name="Rhodes N."/>
            <person name="Thang M."/>
        </authorList>
    </citation>
    <scope>NUCLEOTIDE SEQUENCE</scope>
</reference>
<evidence type="ECO:0000313" key="5">
    <source>
        <dbReference type="EMBL" id="CAL4769484.1"/>
    </source>
</evidence>
<gene>
    <name evidence="4" type="ORF">C1SCF055_LOCUS9900</name>
</gene>
<organism evidence="4">
    <name type="scientific">Cladocopium goreaui</name>
    <dbReference type="NCBI Taxonomy" id="2562237"/>
    <lineage>
        <taxon>Eukaryota</taxon>
        <taxon>Sar</taxon>
        <taxon>Alveolata</taxon>
        <taxon>Dinophyceae</taxon>
        <taxon>Suessiales</taxon>
        <taxon>Symbiodiniaceae</taxon>
        <taxon>Cladocopium</taxon>
    </lineage>
</organism>
<protein>
    <submittedName>
        <fullName evidence="5">Peptidase M20 dimerisation domain-containing protein</fullName>
    </submittedName>
</protein>
<dbReference type="EMBL" id="CAMXCT010000690">
    <property type="protein sequence ID" value="CAI3982172.1"/>
    <property type="molecule type" value="Genomic_DNA"/>
</dbReference>
<dbReference type="Proteomes" id="UP001152797">
    <property type="component" value="Unassembled WGS sequence"/>
</dbReference>
<evidence type="ECO:0000256" key="2">
    <source>
        <dbReference type="ARBA" id="ARBA00022801"/>
    </source>
</evidence>
<evidence type="ECO:0000313" key="4">
    <source>
        <dbReference type="EMBL" id="CAI3982172.1"/>
    </source>
</evidence>
<proteinExistence type="predicted"/>
<reference evidence="5 6" key="2">
    <citation type="submission" date="2024-05" db="EMBL/GenBank/DDBJ databases">
        <authorList>
            <person name="Chen Y."/>
            <person name="Shah S."/>
            <person name="Dougan E. K."/>
            <person name="Thang M."/>
            <person name="Chan C."/>
        </authorList>
    </citation>
    <scope>NUCLEOTIDE SEQUENCE [LARGE SCALE GENOMIC DNA]</scope>
</reference>
<dbReference type="Gene3D" id="3.40.630.10">
    <property type="entry name" value="Zn peptidases"/>
    <property type="match status" value="1"/>
</dbReference>
<keyword evidence="1" id="KW-0479">Metal-binding</keyword>
<name>A0A9P1BYN4_9DINO</name>
<dbReference type="PANTHER" id="PTHR43808:SF3">
    <property type="entry name" value="ACETYLORNITHINE DEACETYLASE"/>
    <property type="match status" value="1"/>
</dbReference>
<evidence type="ECO:0000259" key="3">
    <source>
        <dbReference type="Pfam" id="PF07687"/>
    </source>
</evidence>
<evidence type="ECO:0000313" key="6">
    <source>
        <dbReference type="Proteomes" id="UP001152797"/>
    </source>
</evidence>
<dbReference type="PANTHER" id="PTHR43808">
    <property type="entry name" value="ACETYLORNITHINE DEACETYLASE"/>
    <property type="match status" value="1"/>
</dbReference>
<feature type="domain" description="Peptidase M20 dimerisation" evidence="3">
    <location>
        <begin position="286"/>
        <end position="398"/>
    </location>
</feature>
<comment type="caution">
    <text evidence="4">The sequence shown here is derived from an EMBL/GenBank/DDBJ whole genome shotgun (WGS) entry which is preliminary data.</text>
</comment>
<dbReference type="SUPFAM" id="SSF55031">
    <property type="entry name" value="Bacterial exopeptidase dimerisation domain"/>
    <property type="match status" value="1"/>
</dbReference>